<evidence type="ECO:0008006" key="5">
    <source>
        <dbReference type="Google" id="ProtNLM"/>
    </source>
</evidence>
<dbReference type="InterPro" id="IPR023296">
    <property type="entry name" value="Glyco_hydro_beta-prop_sf"/>
</dbReference>
<organism evidence="3 4">
    <name type="scientific">Ruminococcus intestinalis</name>
    <dbReference type="NCBI Taxonomy" id="2763066"/>
    <lineage>
        <taxon>Bacteria</taxon>
        <taxon>Bacillati</taxon>
        <taxon>Bacillota</taxon>
        <taxon>Clostridia</taxon>
        <taxon>Eubacteriales</taxon>
        <taxon>Oscillospiraceae</taxon>
        <taxon>Ruminococcus</taxon>
    </lineage>
</organism>
<feature type="chain" id="PRO_5045242823" description="Exo-alpha-sialidase" evidence="2">
    <location>
        <begin position="20"/>
        <end position="398"/>
    </location>
</feature>
<evidence type="ECO:0000313" key="3">
    <source>
        <dbReference type="EMBL" id="MBC5728906.1"/>
    </source>
</evidence>
<dbReference type="PROSITE" id="PS51257">
    <property type="entry name" value="PROKAR_LIPOPROTEIN"/>
    <property type="match status" value="1"/>
</dbReference>
<feature type="region of interest" description="Disordered" evidence="1">
    <location>
        <begin position="29"/>
        <end position="65"/>
    </location>
</feature>
<name>A0ABR7HNB8_9FIRM</name>
<comment type="caution">
    <text evidence="3">The sequence shown here is derived from an EMBL/GenBank/DDBJ whole genome shotgun (WGS) entry which is preliminary data.</text>
</comment>
<keyword evidence="2" id="KW-0732">Signal</keyword>
<sequence>MKRILAFLLVAVMTASVFAGCANTGNAVSNGVSESKTSTSETKPQIPSAALSKQTNLKSKNTETDSKKEFKQDFNFSSNSISKLNLINSDSTIESYYPNNAYHPKLIDMGKEWNGYRFWLSYTPYPSGNDYYENPQIVGTNDLINYSEVKFTEPPLANYKKSVRYNSDSHLVYNKELDRLELFWRYTDYDTDYMALYMRYSYDGDNWSDKLVYFETYEKEKYDMVSPAIIRDDGAYKVWYVCHYQLYYRELRNGVWSQPQPTDLTFEDGAYVWHPDVIKTNRGYELLACATTNKKDRKHMNLYFSASEDGFNWETAMKVASPSDDYTAWDGGGLYRPSFIYANNHYIVMYSARNDYNDFGIGLLVGRNMFNLHGTDLDYIYNGQADASHLWDYLNNDL</sequence>
<evidence type="ECO:0000256" key="1">
    <source>
        <dbReference type="SAM" id="MobiDB-lite"/>
    </source>
</evidence>
<feature type="signal peptide" evidence="2">
    <location>
        <begin position="1"/>
        <end position="19"/>
    </location>
</feature>
<protein>
    <recommendedName>
        <fullName evidence="5">Exo-alpha-sialidase</fullName>
    </recommendedName>
</protein>
<accession>A0ABR7HNB8</accession>
<proteinExistence type="predicted"/>
<evidence type="ECO:0000313" key="4">
    <source>
        <dbReference type="Proteomes" id="UP000636755"/>
    </source>
</evidence>
<dbReference type="RefSeq" id="WP_186936050.1">
    <property type="nucleotide sequence ID" value="NZ_JACOPS010000005.1"/>
</dbReference>
<dbReference type="Proteomes" id="UP000636755">
    <property type="component" value="Unassembled WGS sequence"/>
</dbReference>
<evidence type="ECO:0000256" key="2">
    <source>
        <dbReference type="SAM" id="SignalP"/>
    </source>
</evidence>
<feature type="compositionally biased region" description="Low complexity" evidence="1">
    <location>
        <begin position="33"/>
        <end position="43"/>
    </location>
</feature>
<gene>
    <name evidence="3" type="ORF">H8R91_10335</name>
</gene>
<reference evidence="3 4" key="1">
    <citation type="submission" date="2020-08" db="EMBL/GenBank/DDBJ databases">
        <title>Genome public.</title>
        <authorList>
            <person name="Liu C."/>
            <person name="Sun Q."/>
        </authorList>
    </citation>
    <scope>NUCLEOTIDE SEQUENCE [LARGE SCALE GENOMIC DNA]</scope>
    <source>
        <strain evidence="3 4">NSJ-71</strain>
    </source>
</reference>
<dbReference type="EMBL" id="JACOPS010000005">
    <property type="protein sequence ID" value="MBC5728906.1"/>
    <property type="molecule type" value="Genomic_DNA"/>
</dbReference>
<dbReference type="SUPFAM" id="SSF75005">
    <property type="entry name" value="Arabinanase/levansucrase/invertase"/>
    <property type="match status" value="1"/>
</dbReference>
<dbReference type="Gene3D" id="2.115.10.20">
    <property type="entry name" value="Glycosyl hydrolase domain, family 43"/>
    <property type="match status" value="1"/>
</dbReference>
<keyword evidence="4" id="KW-1185">Reference proteome</keyword>